<keyword evidence="2" id="KW-1185">Reference proteome</keyword>
<evidence type="ECO:0000313" key="2">
    <source>
        <dbReference type="Proteomes" id="UP000244240"/>
    </source>
</evidence>
<dbReference type="AlphaFoldDB" id="A0A2T6C9G6"/>
<dbReference type="EMBL" id="QBKR01000001">
    <property type="protein sequence ID" value="PTX64965.1"/>
    <property type="molecule type" value="Genomic_DNA"/>
</dbReference>
<dbReference type="OrthoDB" id="248489at2"/>
<evidence type="ECO:0000313" key="1">
    <source>
        <dbReference type="EMBL" id="PTX64965.1"/>
    </source>
</evidence>
<sequence>MTIVKLTSSNHNEVIKLFSEEIENYQFIINDLLRNNYHGDSFHVYGEYEHGELVSILLNNFNNVTYYSEIERDVKVYKEILKDLSFTKLS</sequence>
<dbReference type="RefSeq" id="WP_146172076.1">
    <property type="nucleotide sequence ID" value="NZ_QBKR01000001.1"/>
</dbReference>
<accession>A0A2T6C9G6</accession>
<dbReference type="Proteomes" id="UP000244240">
    <property type="component" value="Unassembled WGS sequence"/>
</dbReference>
<organism evidence="1 2">
    <name type="scientific">Melghirimyces profundicolus</name>
    <dbReference type="NCBI Taxonomy" id="1242148"/>
    <lineage>
        <taxon>Bacteria</taxon>
        <taxon>Bacillati</taxon>
        <taxon>Bacillota</taxon>
        <taxon>Bacilli</taxon>
        <taxon>Bacillales</taxon>
        <taxon>Thermoactinomycetaceae</taxon>
        <taxon>Melghirimyces</taxon>
    </lineage>
</organism>
<protein>
    <submittedName>
        <fullName evidence="1">Uncharacterized protein</fullName>
    </submittedName>
</protein>
<name>A0A2T6C9G6_9BACL</name>
<comment type="caution">
    <text evidence="1">The sequence shown here is derived from an EMBL/GenBank/DDBJ whole genome shotgun (WGS) entry which is preliminary data.</text>
</comment>
<proteinExistence type="predicted"/>
<reference evidence="1 2" key="1">
    <citation type="submission" date="2018-04" db="EMBL/GenBank/DDBJ databases">
        <title>Genomic Encyclopedia of Archaeal and Bacterial Type Strains, Phase II (KMG-II): from individual species to whole genera.</title>
        <authorList>
            <person name="Goeker M."/>
        </authorList>
    </citation>
    <scope>NUCLEOTIDE SEQUENCE [LARGE SCALE GENOMIC DNA]</scope>
    <source>
        <strain evidence="1 2">DSM 45787</strain>
    </source>
</reference>
<gene>
    <name evidence="1" type="ORF">C8P63_101187</name>
</gene>